<dbReference type="AlphaFoldDB" id="A0A1M5MCX3"/>
<evidence type="ECO:0000313" key="2">
    <source>
        <dbReference type="Proteomes" id="UP000183945"/>
    </source>
</evidence>
<proteinExistence type="predicted"/>
<accession>A0A1M5MCX3</accession>
<protein>
    <submittedName>
        <fullName evidence="1">Uncharacterized protein</fullName>
    </submittedName>
</protein>
<dbReference type="Proteomes" id="UP000183945">
    <property type="component" value="Unassembled WGS sequence"/>
</dbReference>
<organism evidence="1 2">
    <name type="scientific">Salegentibacter echinorum</name>
    <dbReference type="NCBI Taxonomy" id="1073325"/>
    <lineage>
        <taxon>Bacteria</taxon>
        <taxon>Pseudomonadati</taxon>
        <taxon>Bacteroidota</taxon>
        <taxon>Flavobacteriia</taxon>
        <taxon>Flavobacteriales</taxon>
        <taxon>Flavobacteriaceae</taxon>
        <taxon>Salegentibacter</taxon>
    </lineage>
</organism>
<keyword evidence="2" id="KW-1185">Reference proteome</keyword>
<reference evidence="2" key="1">
    <citation type="submission" date="2016-11" db="EMBL/GenBank/DDBJ databases">
        <authorList>
            <person name="Varghese N."/>
            <person name="Submissions S."/>
        </authorList>
    </citation>
    <scope>NUCLEOTIDE SEQUENCE [LARGE SCALE GENOMIC DNA]</scope>
    <source>
        <strain evidence="2">DSM 24579</strain>
    </source>
</reference>
<gene>
    <name evidence="1" type="ORF">SAMN05444483_1278</name>
</gene>
<dbReference type="EMBL" id="FQVT01000027">
    <property type="protein sequence ID" value="SHG75087.1"/>
    <property type="molecule type" value="Genomic_DNA"/>
</dbReference>
<sequence length="41" mass="4765">MRESKLNSEATISWQLEIPQEQQVIKDQITNMKNTFPNGCN</sequence>
<evidence type="ECO:0000313" key="1">
    <source>
        <dbReference type="EMBL" id="SHG75087.1"/>
    </source>
</evidence>
<name>A0A1M5MCX3_SALEC</name>